<comment type="caution">
    <text evidence="3">The sequence shown here is derived from an EMBL/GenBank/DDBJ whole genome shotgun (WGS) entry which is preliminary data.</text>
</comment>
<feature type="signal peptide" evidence="2">
    <location>
        <begin position="1"/>
        <end position="18"/>
    </location>
</feature>
<dbReference type="AlphaFoldDB" id="A0A9P5UAY0"/>
<feature type="chain" id="PRO_5040320007" evidence="2">
    <location>
        <begin position="19"/>
        <end position="70"/>
    </location>
</feature>
<proteinExistence type="predicted"/>
<reference evidence="3" key="1">
    <citation type="submission" date="2020-11" db="EMBL/GenBank/DDBJ databases">
        <authorList>
            <consortium name="DOE Joint Genome Institute"/>
            <person name="Ahrendt S."/>
            <person name="Riley R."/>
            <person name="Andreopoulos W."/>
            <person name="Labutti K."/>
            <person name="Pangilinan J."/>
            <person name="Ruiz-Duenas F.J."/>
            <person name="Barrasa J.M."/>
            <person name="Sanchez-Garcia M."/>
            <person name="Camarero S."/>
            <person name="Miyauchi S."/>
            <person name="Serrano A."/>
            <person name="Linde D."/>
            <person name="Babiker R."/>
            <person name="Drula E."/>
            <person name="Ayuso-Fernandez I."/>
            <person name="Pacheco R."/>
            <person name="Padilla G."/>
            <person name="Ferreira P."/>
            <person name="Barriuso J."/>
            <person name="Kellner H."/>
            <person name="Castanera R."/>
            <person name="Alfaro M."/>
            <person name="Ramirez L."/>
            <person name="Pisabarro A.G."/>
            <person name="Kuo A."/>
            <person name="Tritt A."/>
            <person name="Lipzen A."/>
            <person name="He G."/>
            <person name="Yan M."/>
            <person name="Ng V."/>
            <person name="Cullen D."/>
            <person name="Martin F."/>
            <person name="Rosso M.-N."/>
            <person name="Henrissat B."/>
            <person name="Hibbett D."/>
            <person name="Martinez A.T."/>
            <person name="Grigoriev I.V."/>
        </authorList>
    </citation>
    <scope>NUCLEOTIDE SEQUENCE</scope>
    <source>
        <strain evidence="3">AH 40177</strain>
    </source>
</reference>
<evidence type="ECO:0000313" key="3">
    <source>
        <dbReference type="EMBL" id="KAF9073515.1"/>
    </source>
</evidence>
<feature type="region of interest" description="Disordered" evidence="1">
    <location>
        <begin position="27"/>
        <end position="50"/>
    </location>
</feature>
<evidence type="ECO:0000313" key="4">
    <source>
        <dbReference type="Proteomes" id="UP000772434"/>
    </source>
</evidence>
<evidence type="ECO:0000256" key="2">
    <source>
        <dbReference type="SAM" id="SignalP"/>
    </source>
</evidence>
<sequence length="70" mass="8162">MVYLFWLLRISAGNHVEANPDQLVGTLNDSNSGSQACKMTRSSKERASLQPKRIMRTKMSRWPILWRKRN</sequence>
<gene>
    <name evidence="3" type="ORF">BDP27DRAFT_1318417</name>
</gene>
<name>A0A9P5UAY0_9AGAR</name>
<feature type="compositionally biased region" description="Polar residues" evidence="1">
    <location>
        <begin position="27"/>
        <end position="37"/>
    </location>
</feature>
<dbReference type="EMBL" id="JADNRY010000017">
    <property type="protein sequence ID" value="KAF9073515.1"/>
    <property type="molecule type" value="Genomic_DNA"/>
</dbReference>
<organism evidence="3 4">
    <name type="scientific">Rhodocollybia butyracea</name>
    <dbReference type="NCBI Taxonomy" id="206335"/>
    <lineage>
        <taxon>Eukaryota</taxon>
        <taxon>Fungi</taxon>
        <taxon>Dikarya</taxon>
        <taxon>Basidiomycota</taxon>
        <taxon>Agaricomycotina</taxon>
        <taxon>Agaricomycetes</taxon>
        <taxon>Agaricomycetidae</taxon>
        <taxon>Agaricales</taxon>
        <taxon>Marasmiineae</taxon>
        <taxon>Omphalotaceae</taxon>
        <taxon>Rhodocollybia</taxon>
    </lineage>
</organism>
<keyword evidence="2" id="KW-0732">Signal</keyword>
<dbReference type="Proteomes" id="UP000772434">
    <property type="component" value="Unassembled WGS sequence"/>
</dbReference>
<keyword evidence="4" id="KW-1185">Reference proteome</keyword>
<evidence type="ECO:0000256" key="1">
    <source>
        <dbReference type="SAM" id="MobiDB-lite"/>
    </source>
</evidence>
<protein>
    <submittedName>
        <fullName evidence="3">Uncharacterized protein</fullName>
    </submittedName>
</protein>
<accession>A0A9P5UAY0</accession>